<dbReference type="InterPro" id="IPR023314">
    <property type="entry name" value="Myo_inos_IolC-like_sf"/>
</dbReference>
<dbReference type="EMBL" id="BSVA01000001">
    <property type="protein sequence ID" value="GMA91569.1"/>
    <property type="molecule type" value="Genomic_DNA"/>
</dbReference>
<evidence type="ECO:0000259" key="6">
    <source>
        <dbReference type="Pfam" id="PF00294"/>
    </source>
</evidence>
<dbReference type="InterPro" id="IPR011611">
    <property type="entry name" value="PfkB_dom"/>
</dbReference>
<evidence type="ECO:0000256" key="1">
    <source>
        <dbReference type="ARBA" id="ARBA00022679"/>
    </source>
</evidence>
<dbReference type="SUPFAM" id="SSF53613">
    <property type="entry name" value="Ribokinase-like"/>
    <property type="match status" value="1"/>
</dbReference>
<dbReference type="Proteomes" id="UP001157069">
    <property type="component" value="Unassembled WGS sequence"/>
</dbReference>
<sequence length="100" mass="10368">MTEQPIIPDAERLEVIALGRSGVDLYPLQDGVGLAEVSTFGKYLGGSATNVAVAAARHGHRVAIITRAGRTPSATSSSPKRAGSVSTHATSRACRASRRP</sequence>
<reference evidence="8" key="1">
    <citation type="journal article" date="2019" name="Int. J. Syst. Evol. Microbiol.">
        <title>The Global Catalogue of Microorganisms (GCM) 10K type strain sequencing project: providing services to taxonomists for standard genome sequencing and annotation.</title>
        <authorList>
            <consortium name="The Broad Institute Genomics Platform"/>
            <consortium name="The Broad Institute Genome Sequencing Center for Infectious Disease"/>
            <person name="Wu L."/>
            <person name="Ma J."/>
        </authorList>
    </citation>
    <scope>NUCLEOTIDE SEQUENCE [LARGE SCALE GENOMIC DNA]</scope>
    <source>
        <strain evidence="8">NBRC 108755</strain>
    </source>
</reference>
<dbReference type="Pfam" id="PF00294">
    <property type="entry name" value="PfkB"/>
    <property type="match status" value="1"/>
</dbReference>
<comment type="caution">
    <text evidence="7">The sequence shown here is derived from an EMBL/GenBank/DDBJ whole genome shotgun (WGS) entry which is preliminary data.</text>
</comment>
<keyword evidence="8" id="KW-1185">Reference proteome</keyword>
<keyword evidence="4" id="KW-0067">ATP-binding</keyword>
<keyword evidence="2" id="KW-0547">Nucleotide-binding</keyword>
<feature type="compositionally biased region" description="Polar residues" evidence="5">
    <location>
        <begin position="72"/>
        <end position="90"/>
    </location>
</feature>
<dbReference type="Gene3D" id="3.40.1190.20">
    <property type="match status" value="1"/>
</dbReference>
<protein>
    <recommendedName>
        <fullName evidence="6">Carbohydrate kinase PfkB domain-containing protein</fullName>
    </recommendedName>
</protein>
<feature type="region of interest" description="Disordered" evidence="5">
    <location>
        <begin position="67"/>
        <end position="100"/>
    </location>
</feature>
<organism evidence="7 8">
    <name type="scientific">Homoserinibacter gongjuensis</name>
    <dbReference type="NCBI Taxonomy" id="1162968"/>
    <lineage>
        <taxon>Bacteria</taxon>
        <taxon>Bacillati</taxon>
        <taxon>Actinomycetota</taxon>
        <taxon>Actinomycetes</taxon>
        <taxon>Micrococcales</taxon>
        <taxon>Microbacteriaceae</taxon>
        <taxon>Homoserinibacter</taxon>
    </lineage>
</organism>
<keyword evidence="3" id="KW-0418">Kinase</keyword>
<name>A0ABQ6JWD2_9MICO</name>
<evidence type="ECO:0000256" key="3">
    <source>
        <dbReference type="ARBA" id="ARBA00022777"/>
    </source>
</evidence>
<dbReference type="InterPro" id="IPR029056">
    <property type="entry name" value="Ribokinase-like"/>
</dbReference>
<feature type="domain" description="Carbohydrate kinase PfkB" evidence="6">
    <location>
        <begin position="14"/>
        <end position="70"/>
    </location>
</feature>
<evidence type="ECO:0000256" key="5">
    <source>
        <dbReference type="SAM" id="MobiDB-lite"/>
    </source>
</evidence>
<evidence type="ECO:0000313" key="8">
    <source>
        <dbReference type="Proteomes" id="UP001157069"/>
    </source>
</evidence>
<evidence type="ECO:0000256" key="2">
    <source>
        <dbReference type="ARBA" id="ARBA00022741"/>
    </source>
</evidence>
<proteinExistence type="predicted"/>
<keyword evidence="1" id="KW-0808">Transferase</keyword>
<evidence type="ECO:0000256" key="4">
    <source>
        <dbReference type="ARBA" id="ARBA00022840"/>
    </source>
</evidence>
<dbReference type="Gene3D" id="2.20.150.10">
    <property type="entry name" value="putative 5-dehydro-2- deoxygluconokinase"/>
    <property type="match status" value="1"/>
</dbReference>
<accession>A0ABQ6JWD2</accession>
<gene>
    <name evidence="7" type="ORF">GCM10025869_20980</name>
</gene>
<evidence type="ECO:0000313" key="7">
    <source>
        <dbReference type="EMBL" id="GMA91569.1"/>
    </source>
</evidence>